<reference evidence="1" key="2">
    <citation type="journal article" date="2023" name="IMA Fungus">
        <title>Comparative genomic study of the Penicillium genus elucidates a diverse pangenome and 15 lateral gene transfer events.</title>
        <authorList>
            <person name="Petersen C."/>
            <person name="Sorensen T."/>
            <person name="Nielsen M.R."/>
            <person name="Sondergaard T.E."/>
            <person name="Sorensen J.L."/>
            <person name="Fitzpatrick D.A."/>
            <person name="Frisvad J.C."/>
            <person name="Nielsen K.L."/>
        </authorList>
    </citation>
    <scope>NUCLEOTIDE SEQUENCE</scope>
    <source>
        <strain evidence="1">IBT 35673</strain>
    </source>
</reference>
<reference evidence="1" key="1">
    <citation type="submission" date="2022-12" db="EMBL/GenBank/DDBJ databases">
        <authorList>
            <person name="Petersen C."/>
        </authorList>
    </citation>
    <scope>NUCLEOTIDE SEQUENCE</scope>
    <source>
        <strain evidence="1">IBT 35673</strain>
    </source>
</reference>
<gene>
    <name evidence="1" type="ORF">N7452_003773</name>
</gene>
<protein>
    <submittedName>
        <fullName evidence="1">Uncharacterized protein</fullName>
    </submittedName>
</protein>
<sequence length="139" mass="15643">MPQCPSFEALTHKPSDHMGGGSSFYYLDTTTCWSAYKAPGNKSSRRIETQSKAHDDTGTQITKTFDANSNYIESLSKSQDINLRFGDLKCLGGSYEMTDNVIVNDYPQPPADGELKVPWIHDHSLGEIHHRYEYELHTA</sequence>
<proteinExistence type="predicted"/>
<comment type="caution">
    <text evidence="1">The sequence shown here is derived from an EMBL/GenBank/DDBJ whole genome shotgun (WGS) entry which is preliminary data.</text>
</comment>
<dbReference type="EMBL" id="JAPZBQ010000002">
    <property type="protein sequence ID" value="KAJ5345769.1"/>
    <property type="molecule type" value="Genomic_DNA"/>
</dbReference>
<organism evidence="1 2">
    <name type="scientific">Penicillium brevicompactum</name>
    <dbReference type="NCBI Taxonomy" id="5074"/>
    <lineage>
        <taxon>Eukaryota</taxon>
        <taxon>Fungi</taxon>
        <taxon>Dikarya</taxon>
        <taxon>Ascomycota</taxon>
        <taxon>Pezizomycotina</taxon>
        <taxon>Eurotiomycetes</taxon>
        <taxon>Eurotiomycetidae</taxon>
        <taxon>Eurotiales</taxon>
        <taxon>Aspergillaceae</taxon>
        <taxon>Penicillium</taxon>
    </lineage>
</organism>
<evidence type="ECO:0000313" key="2">
    <source>
        <dbReference type="Proteomes" id="UP001147695"/>
    </source>
</evidence>
<dbReference type="AlphaFoldDB" id="A0A9W9QUI0"/>
<dbReference type="Proteomes" id="UP001147695">
    <property type="component" value="Unassembled WGS sequence"/>
</dbReference>
<evidence type="ECO:0000313" key="1">
    <source>
        <dbReference type="EMBL" id="KAJ5345769.1"/>
    </source>
</evidence>
<accession>A0A9W9QUI0</accession>
<name>A0A9W9QUI0_PENBR</name>